<evidence type="ECO:0000313" key="3">
    <source>
        <dbReference type="WBParaSite" id="ECPE_0001227801-mRNA-1"/>
    </source>
</evidence>
<dbReference type="EMBL" id="UZAN01052467">
    <property type="protein sequence ID" value="VDP89509.1"/>
    <property type="molecule type" value="Genomic_DNA"/>
</dbReference>
<gene>
    <name evidence="1" type="ORF">ECPE_LOCUS12242</name>
</gene>
<accession>A0A183AZ57</accession>
<dbReference type="Proteomes" id="UP000272942">
    <property type="component" value="Unassembled WGS sequence"/>
</dbReference>
<evidence type="ECO:0000313" key="2">
    <source>
        <dbReference type="Proteomes" id="UP000272942"/>
    </source>
</evidence>
<name>A0A183AZ57_9TREM</name>
<dbReference type="OrthoDB" id="5403181at2759"/>
<sequence>MKSLHRAAIRYSAWKAEHDPQFRPWRHPSQQSGLLPMVDMADILSEPDYARNTIDETNVDEAAARRECAHEDADGDF</sequence>
<proteinExistence type="predicted"/>
<evidence type="ECO:0000313" key="1">
    <source>
        <dbReference type="EMBL" id="VDP89509.1"/>
    </source>
</evidence>
<keyword evidence="2" id="KW-1185">Reference proteome</keyword>
<organism evidence="3">
    <name type="scientific">Echinostoma caproni</name>
    <dbReference type="NCBI Taxonomy" id="27848"/>
    <lineage>
        <taxon>Eukaryota</taxon>
        <taxon>Metazoa</taxon>
        <taxon>Spiralia</taxon>
        <taxon>Lophotrochozoa</taxon>
        <taxon>Platyhelminthes</taxon>
        <taxon>Trematoda</taxon>
        <taxon>Digenea</taxon>
        <taxon>Plagiorchiida</taxon>
        <taxon>Echinostomata</taxon>
        <taxon>Echinostomatoidea</taxon>
        <taxon>Echinostomatidae</taxon>
        <taxon>Echinostoma</taxon>
    </lineage>
</organism>
<reference evidence="3" key="1">
    <citation type="submission" date="2016-06" db="UniProtKB">
        <authorList>
            <consortium name="WormBaseParasite"/>
        </authorList>
    </citation>
    <scope>IDENTIFICATION</scope>
</reference>
<dbReference type="WBParaSite" id="ECPE_0001227801-mRNA-1">
    <property type="protein sequence ID" value="ECPE_0001227801-mRNA-1"/>
    <property type="gene ID" value="ECPE_0001227801"/>
</dbReference>
<reference evidence="1 2" key="2">
    <citation type="submission" date="2018-11" db="EMBL/GenBank/DDBJ databases">
        <authorList>
            <consortium name="Pathogen Informatics"/>
        </authorList>
    </citation>
    <scope>NUCLEOTIDE SEQUENCE [LARGE SCALE GENOMIC DNA]</scope>
    <source>
        <strain evidence="1 2">Egypt</strain>
    </source>
</reference>
<protein>
    <submittedName>
        <fullName evidence="3">Integrase</fullName>
    </submittedName>
</protein>
<dbReference type="AlphaFoldDB" id="A0A183AZ57"/>